<dbReference type="GO" id="GO:0003677">
    <property type="term" value="F:DNA binding"/>
    <property type="evidence" value="ECO:0007669"/>
    <property type="project" value="InterPro"/>
</dbReference>
<dbReference type="AlphaFoldDB" id="M9RB85"/>
<dbReference type="InterPro" id="IPR036162">
    <property type="entry name" value="Resolvase-like_N_sf"/>
</dbReference>
<reference evidence="3 4" key="1">
    <citation type="journal article" date="2013" name="PLoS ONE">
        <title>Poles Apart: Arctic and Antarctic Octadecabacter strains Share High Genome Plasticity and a New Type of Xanthorhodopsin.</title>
        <authorList>
            <person name="Vollmers J."/>
            <person name="Voget S."/>
            <person name="Dietrich S."/>
            <person name="Gollnow K."/>
            <person name="Smits M."/>
            <person name="Meyer K."/>
            <person name="Brinkhoff T."/>
            <person name="Simon M."/>
            <person name="Daniel R."/>
        </authorList>
    </citation>
    <scope>NUCLEOTIDE SEQUENCE [LARGE SCALE GENOMIC DNA]</scope>
    <source>
        <strain evidence="3 4">307</strain>
    </source>
</reference>
<dbReference type="GO" id="GO:0000150">
    <property type="term" value="F:DNA strand exchange activity"/>
    <property type="evidence" value="ECO:0007669"/>
    <property type="project" value="InterPro"/>
</dbReference>
<dbReference type="InterPro" id="IPR006119">
    <property type="entry name" value="Resolv_N"/>
</dbReference>
<dbReference type="Gene3D" id="3.40.50.1390">
    <property type="entry name" value="Resolvase, N-terminal catalytic domain"/>
    <property type="match status" value="1"/>
</dbReference>
<keyword evidence="4" id="KW-1185">Reference proteome</keyword>
<dbReference type="SUPFAM" id="SSF53041">
    <property type="entry name" value="Resolvase-like"/>
    <property type="match status" value="1"/>
</dbReference>
<feature type="region of interest" description="Disordered" evidence="1">
    <location>
        <begin position="140"/>
        <end position="168"/>
    </location>
</feature>
<dbReference type="Proteomes" id="UP000005307">
    <property type="component" value="Chromosome"/>
</dbReference>
<sequence>MVHKHAVGFIGFVRVSSDKQAYEGESLAQQKVLLDEYATVFGTTVEIPYPCVEKGHGTSTERQNFRLTVKEARERCLPILVRDASRLSRSVKDLNLIDLRKTPVFVVGEGRVTKKRLCELVQKAEEQLEQLRIDGKQSRLRNGVSAKKPKSKAFKPKNTRAGALGNQDRAHRRVRKVQQFLNQHPDFCDLTLNQLIQKLHAADIKNLKSERTGKSIDWTVGALRPVRKAALEQIALDAEPMDELIIS</sequence>
<dbReference type="HOGENOM" id="CLU_1123635_0_0_5"/>
<evidence type="ECO:0000313" key="4">
    <source>
        <dbReference type="Proteomes" id="UP000005307"/>
    </source>
</evidence>
<dbReference type="Pfam" id="PF00239">
    <property type="entry name" value="Resolvase"/>
    <property type="match status" value="1"/>
</dbReference>
<name>M9RB85_9RHOB</name>
<dbReference type="RefSeq" id="WP_015500980.1">
    <property type="nucleotide sequence ID" value="NC_020911.1"/>
</dbReference>
<feature type="domain" description="Resolvase/invertase-type recombinase catalytic" evidence="2">
    <location>
        <begin position="9"/>
        <end position="145"/>
    </location>
</feature>
<organism evidence="3 4">
    <name type="scientific">Octadecabacter antarcticus 307</name>
    <dbReference type="NCBI Taxonomy" id="391626"/>
    <lineage>
        <taxon>Bacteria</taxon>
        <taxon>Pseudomonadati</taxon>
        <taxon>Pseudomonadota</taxon>
        <taxon>Alphaproteobacteria</taxon>
        <taxon>Rhodobacterales</taxon>
        <taxon>Roseobacteraceae</taxon>
        <taxon>Octadecabacter</taxon>
    </lineage>
</organism>
<feature type="compositionally biased region" description="Basic residues" evidence="1">
    <location>
        <begin position="147"/>
        <end position="158"/>
    </location>
</feature>
<evidence type="ECO:0000256" key="1">
    <source>
        <dbReference type="SAM" id="MobiDB-lite"/>
    </source>
</evidence>
<evidence type="ECO:0000259" key="2">
    <source>
        <dbReference type="SMART" id="SM00857"/>
    </source>
</evidence>
<proteinExistence type="predicted"/>
<dbReference type="SMART" id="SM00857">
    <property type="entry name" value="Resolvase"/>
    <property type="match status" value="1"/>
</dbReference>
<accession>M9RB85</accession>
<dbReference type="STRING" id="391626.OAN307_c35350"/>
<dbReference type="EMBL" id="CP003740">
    <property type="protein sequence ID" value="AGI69013.1"/>
    <property type="molecule type" value="Genomic_DNA"/>
</dbReference>
<protein>
    <recommendedName>
        <fullName evidence="2">Resolvase/invertase-type recombinase catalytic domain-containing protein</fullName>
    </recommendedName>
</protein>
<evidence type="ECO:0000313" key="3">
    <source>
        <dbReference type="EMBL" id="AGI69013.1"/>
    </source>
</evidence>
<dbReference type="KEGG" id="oat:OAN307_c35350"/>
<gene>
    <name evidence="3" type="ORF">OAN307_c35350</name>
</gene>